<organism evidence="1 2">
    <name type="scientific">Pseudomonas putida ND6</name>
    <dbReference type="NCBI Taxonomy" id="231023"/>
    <lineage>
        <taxon>Bacteria</taxon>
        <taxon>Pseudomonadati</taxon>
        <taxon>Pseudomonadota</taxon>
        <taxon>Gammaproteobacteria</taxon>
        <taxon>Pseudomonadales</taxon>
        <taxon>Pseudomonadaceae</taxon>
        <taxon>Pseudomonas</taxon>
    </lineage>
</organism>
<dbReference type="AlphaFoldDB" id="I3V0U9"/>
<reference evidence="1 2" key="1">
    <citation type="journal article" date="2012" name="J. Bacteriol.">
        <title>Complete Genome Sequence of the Naphthalene-Degrading Pseudomonas putida Strain ND6.</title>
        <authorList>
            <person name="Li S."/>
            <person name="Zhao H."/>
            <person name="Li Y."/>
            <person name="Niu S."/>
            <person name="Cai B."/>
        </authorList>
    </citation>
    <scope>NUCLEOTIDE SEQUENCE [LARGE SCALE GENOMIC DNA]</scope>
    <source>
        <strain evidence="1 2">ND6</strain>
    </source>
</reference>
<evidence type="ECO:0000313" key="2">
    <source>
        <dbReference type="Proteomes" id="UP000005268"/>
    </source>
</evidence>
<dbReference type="EMBL" id="CP003588">
    <property type="protein sequence ID" value="AFK71370.1"/>
    <property type="molecule type" value="Genomic_DNA"/>
</dbReference>
<sequence>MQRACLDAFVGAEIERRRRGASRARSRLHLLQRGHDSVICVADLGAWQASRIMAGSPLNFWL</sequence>
<dbReference type="KEGG" id="ppi:YSA_08513"/>
<dbReference type="HOGENOM" id="CLU_2900840_0_0_6"/>
<gene>
    <name evidence="1" type="ORF">YSA_08513</name>
</gene>
<protein>
    <submittedName>
        <fullName evidence="1">Uncharacterized protein</fullName>
    </submittedName>
</protein>
<evidence type="ECO:0000313" key="1">
    <source>
        <dbReference type="EMBL" id="AFK71370.1"/>
    </source>
</evidence>
<name>I3V0U9_PSEPU</name>
<accession>I3V0U9</accession>
<dbReference type="Proteomes" id="UP000005268">
    <property type="component" value="Chromosome"/>
</dbReference>
<proteinExistence type="predicted"/>